<reference evidence="2" key="1">
    <citation type="journal article" date="2019" name="Int. J. Syst. Evol. Microbiol.">
        <title>The Global Catalogue of Microorganisms (GCM) 10K type strain sequencing project: providing services to taxonomists for standard genome sequencing and annotation.</title>
        <authorList>
            <consortium name="The Broad Institute Genomics Platform"/>
            <consortium name="The Broad Institute Genome Sequencing Center for Infectious Disease"/>
            <person name="Wu L."/>
            <person name="Ma J."/>
        </authorList>
    </citation>
    <scope>NUCLEOTIDE SEQUENCE [LARGE SCALE GENOMIC DNA]</scope>
    <source>
        <strain evidence="2">KCTC 42964</strain>
    </source>
</reference>
<sequence>MPFTAHAEQRQPAPDPVATLQQIARGKPHPNGNPYSGETARQMARECLLSLGLSWPKRREAE</sequence>
<accession>A0ABV7L2X4</accession>
<evidence type="ECO:0000313" key="2">
    <source>
        <dbReference type="Proteomes" id="UP001595528"/>
    </source>
</evidence>
<keyword evidence="2" id="KW-1185">Reference proteome</keyword>
<proteinExistence type="predicted"/>
<comment type="caution">
    <text evidence="1">The sequence shown here is derived from an EMBL/GenBank/DDBJ whole genome shotgun (WGS) entry which is preliminary data.</text>
</comment>
<dbReference type="EMBL" id="JBHRTR010000028">
    <property type="protein sequence ID" value="MFC3228763.1"/>
    <property type="molecule type" value="Genomic_DNA"/>
</dbReference>
<organism evidence="1 2">
    <name type="scientific">Marinibaculum pumilum</name>
    <dbReference type="NCBI Taxonomy" id="1766165"/>
    <lineage>
        <taxon>Bacteria</taxon>
        <taxon>Pseudomonadati</taxon>
        <taxon>Pseudomonadota</taxon>
        <taxon>Alphaproteobacteria</taxon>
        <taxon>Rhodospirillales</taxon>
        <taxon>Rhodospirillaceae</taxon>
        <taxon>Marinibaculum</taxon>
    </lineage>
</organism>
<dbReference type="RefSeq" id="WP_379902187.1">
    <property type="nucleotide sequence ID" value="NZ_JBHRTR010000028.1"/>
</dbReference>
<name>A0ABV7L2X4_9PROT</name>
<protein>
    <submittedName>
        <fullName evidence="1">Uncharacterized protein</fullName>
    </submittedName>
</protein>
<evidence type="ECO:0000313" key="1">
    <source>
        <dbReference type="EMBL" id="MFC3228763.1"/>
    </source>
</evidence>
<gene>
    <name evidence="1" type="ORF">ACFOGJ_16080</name>
</gene>
<dbReference type="Proteomes" id="UP001595528">
    <property type="component" value="Unassembled WGS sequence"/>
</dbReference>